<keyword evidence="3" id="KW-1185">Reference proteome</keyword>
<reference evidence="2 3" key="1">
    <citation type="journal article" date="2015" name="Genome Announc.">
        <title>Draft Genome Sequence and Gene Annotation of the Entomopathogenic Fungus Verticillium hemipterigenum.</title>
        <authorList>
            <person name="Horn F."/>
            <person name="Habel A."/>
            <person name="Scharf D.H."/>
            <person name="Dworschak J."/>
            <person name="Brakhage A.A."/>
            <person name="Guthke R."/>
            <person name="Hertweck C."/>
            <person name="Linde J."/>
        </authorList>
    </citation>
    <scope>NUCLEOTIDE SEQUENCE [LARGE SCALE GENOMIC DNA]</scope>
</reference>
<sequence>MFVEEWAKANGYNVHNQGITPWRREYMSNLVNAFDFDNPDYSKTTITEVPSPEKPKKKRDTLEIRSGGDLGDYTGPWVGPAKCQSDYAAPLPPVPYGKANAEQDLKKIV</sequence>
<name>A0A0A1T9V8_9HYPO</name>
<dbReference type="HOGENOM" id="CLU_2185766_0_0_1"/>
<proteinExistence type="predicted"/>
<accession>A0A0A1T9V8</accession>
<evidence type="ECO:0000256" key="1">
    <source>
        <dbReference type="SAM" id="MobiDB-lite"/>
    </source>
</evidence>
<dbReference type="EMBL" id="CDHN01000001">
    <property type="protein sequence ID" value="CEJ82985.1"/>
    <property type="molecule type" value="Genomic_DNA"/>
</dbReference>
<dbReference type="STRING" id="1531966.A0A0A1T9V8"/>
<feature type="region of interest" description="Disordered" evidence="1">
    <location>
        <begin position="44"/>
        <end position="75"/>
    </location>
</feature>
<organism evidence="2 3">
    <name type="scientific">[Torrubiella] hemipterigena</name>
    <dbReference type="NCBI Taxonomy" id="1531966"/>
    <lineage>
        <taxon>Eukaryota</taxon>
        <taxon>Fungi</taxon>
        <taxon>Dikarya</taxon>
        <taxon>Ascomycota</taxon>
        <taxon>Pezizomycotina</taxon>
        <taxon>Sordariomycetes</taxon>
        <taxon>Hypocreomycetidae</taxon>
        <taxon>Hypocreales</taxon>
        <taxon>Clavicipitaceae</taxon>
        <taxon>Clavicipitaceae incertae sedis</taxon>
        <taxon>'Torrubiella' clade</taxon>
    </lineage>
</organism>
<evidence type="ECO:0000313" key="2">
    <source>
        <dbReference type="EMBL" id="CEJ82985.1"/>
    </source>
</evidence>
<dbReference type="AlphaFoldDB" id="A0A0A1T9V8"/>
<gene>
    <name evidence="2" type="ORF">VHEMI03021</name>
</gene>
<dbReference type="Proteomes" id="UP000039046">
    <property type="component" value="Unassembled WGS sequence"/>
</dbReference>
<protein>
    <submittedName>
        <fullName evidence="2">Uncharacterized protein</fullName>
    </submittedName>
</protein>
<evidence type="ECO:0000313" key="3">
    <source>
        <dbReference type="Proteomes" id="UP000039046"/>
    </source>
</evidence>